<dbReference type="EMBL" id="NWUS01000001">
    <property type="protein sequence ID" value="MBA5724909.1"/>
    <property type="molecule type" value="Genomic_DNA"/>
</dbReference>
<protein>
    <submittedName>
        <fullName evidence="1">ABC transporter ATP-binding protein</fullName>
    </submittedName>
</protein>
<gene>
    <name evidence="1" type="ORF">CPA57_01250</name>
</gene>
<evidence type="ECO:0000313" key="1">
    <source>
        <dbReference type="EMBL" id="MBA5724909.1"/>
    </source>
</evidence>
<dbReference type="GO" id="GO:0005524">
    <property type="term" value="F:ATP binding"/>
    <property type="evidence" value="ECO:0007669"/>
    <property type="project" value="UniProtKB-KW"/>
</dbReference>
<comment type="caution">
    <text evidence="1">The sequence shown here is derived from an EMBL/GenBank/DDBJ whole genome shotgun (WGS) entry which is preliminary data.</text>
</comment>
<accession>A0ABR5ZKR2</accession>
<keyword evidence="1" id="KW-0067">ATP-binding</keyword>
<sequence>MVENATLSEGDYGFVLKLDDAVPFSDSTGLPSVKYNLSLEPGECVFVECRDSFRAAQFTDFCVGLLPVKPDPSTGKGQGTVSCMGLNWAELDEKRAQALRGRIGRITDDSGWIDLYEMHMNILWPSLHHSRTSYDKLVLEAVHLAESFGLPGLPTQLPEKLSLLDRKRSEYVRTFMNRPSLLLLENPINLGGPIELYNAFLTELTAARERGCAVVWIGSERSAWAGYARPGMQRFRLGSNGLVK</sequence>
<dbReference type="Gene3D" id="3.40.50.300">
    <property type="entry name" value="P-loop containing nucleotide triphosphate hydrolases"/>
    <property type="match status" value="1"/>
</dbReference>
<dbReference type="SUPFAM" id="SSF52540">
    <property type="entry name" value="P-loop containing nucleoside triphosphate hydrolases"/>
    <property type="match status" value="1"/>
</dbReference>
<dbReference type="InterPro" id="IPR027417">
    <property type="entry name" value="P-loop_NTPase"/>
</dbReference>
<proteinExistence type="predicted"/>
<organism evidence="1 2">
    <name type="scientific">Bombella favorum</name>
    <dbReference type="NCBI Taxonomy" id="2039164"/>
    <lineage>
        <taxon>Bacteria</taxon>
        <taxon>Pseudomonadati</taxon>
        <taxon>Pseudomonadota</taxon>
        <taxon>Alphaproteobacteria</taxon>
        <taxon>Acetobacterales</taxon>
        <taxon>Acetobacteraceae</taxon>
        <taxon>Bombella</taxon>
    </lineage>
</organism>
<keyword evidence="2" id="KW-1185">Reference proteome</keyword>
<dbReference type="Proteomes" id="UP001516390">
    <property type="component" value="Unassembled WGS sequence"/>
</dbReference>
<name>A0ABR5ZKR2_9PROT</name>
<dbReference type="RefSeq" id="WP_182080793.1">
    <property type="nucleotide sequence ID" value="NZ_NWUS01000001.1"/>
</dbReference>
<evidence type="ECO:0000313" key="2">
    <source>
        <dbReference type="Proteomes" id="UP001516390"/>
    </source>
</evidence>
<reference evidence="1 2" key="1">
    <citation type="submission" date="2017-09" db="EMBL/GenBank/DDBJ databases">
        <authorList>
            <person name="Jakob F."/>
        </authorList>
    </citation>
    <scope>NUCLEOTIDE SEQUENCE [LARGE SCALE GENOMIC DNA]</scope>
    <source>
        <strain evidence="1 2">TMW 2.1880</strain>
    </source>
</reference>
<keyword evidence="1" id="KW-0547">Nucleotide-binding</keyword>